<evidence type="ECO:0000313" key="2">
    <source>
        <dbReference type="Proteomes" id="UP000271031"/>
    </source>
</evidence>
<proteinExistence type="predicted"/>
<accession>A0A3M8DV62</accession>
<dbReference type="EMBL" id="RHHQ01000005">
    <property type="protein sequence ID" value="RNB91399.1"/>
    <property type="molecule type" value="Genomic_DNA"/>
</dbReference>
<dbReference type="RefSeq" id="WP_122916791.1">
    <property type="nucleotide sequence ID" value="NZ_RHHQ01000005.1"/>
</dbReference>
<dbReference type="Proteomes" id="UP000271031">
    <property type="component" value="Unassembled WGS sequence"/>
</dbReference>
<evidence type="ECO:0008006" key="3">
    <source>
        <dbReference type="Google" id="ProtNLM"/>
    </source>
</evidence>
<protein>
    <recommendedName>
        <fullName evidence="3">DUF2007 domain-containing protein</fullName>
    </recommendedName>
</protein>
<name>A0A3M8DV62_9BACL</name>
<comment type="caution">
    <text evidence="1">The sequence shown here is derived from an EMBL/GenBank/DDBJ whole genome shotgun (WGS) entry which is preliminary data.</text>
</comment>
<organism evidence="1 2">
    <name type="scientific">Brevibacillus fluminis</name>
    <dbReference type="NCBI Taxonomy" id="511487"/>
    <lineage>
        <taxon>Bacteria</taxon>
        <taxon>Bacillati</taxon>
        <taxon>Bacillota</taxon>
        <taxon>Bacilli</taxon>
        <taxon>Bacillales</taxon>
        <taxon>Paenibacillaceae</taxon>
        <taxon>Brevibacillus</taxon>
    </lineage>
</organism>
<keyword evidence="2" id="KW-1185">Reference proteome</keyword>
<dbReference type="OrthoDB" id="2970945at2"/>
<reference evidence="1 2" key="1">
    <citation type="submission" date="2018-10" db="EMBL/GenBank/DDBJ databases">
        <title>Phylogenomics of Brevibacillus.</title>
        <authorList>
            <person name="Dunlap C."/>
        </authorList>
    </citation>
    <scope>NUCLEOTIDE SEQUENCE [LARGE SCALE GENOMIC DNA]</scope>
    <source>
        <strain evidence="1 2">JCM 15716</strain>
    </source>
</reference>
<sequence length="85" mass="9578">MIRTMRHFFHKLFARTKWVVVYSTQQVEDHMKCKGRLSEANVEAKTEAVCLGGGEGSGDAFGTTYHILVKAEDVHRANHIIHHGS</sequence>
<gene>
    <name evidence="1" type="ORF">EDM56_04980</name>
</gene>
<evidence type="ECO:0000313" key="1">
    <source>
        <dbReference type="EMBL" id="RNB91399.1"/>
    </source>
</evidence>
<dbReference type="AlphaFoldDB" id="A0A3M8DV62"/>